<evidence type="ECO:0000256" key="16">
    <source>
        <dbReference type="ARBA" id="ARBA00023136"/>
    </source>
</evidence>
<feature type="region of interest" description="Disordered" evidence="18">
    <location>
        <begin position="97"/>
        <end position="118"/>
    </location>
</feature>
<feature type="domain" description="RING-type" evidence="20">
    <location>
        <begin position="135"/>
        <end position="315"/>
    </location>
</feature>
<comment type="similarity">
    <text evidence="6">Belongs to the RBR family. Ariadne subfamily.</text>
</comment>
<evidence type="ECO:0000256" key="8">
    <source>
        <dbReference type="ARBA" id="ARBA00022679"/>
    </source>
</evidence>
<dbReference type="PROSITE" id="PS50089">
    <property type="entry name" value="ZF_RING_2"/>
    <property type="match status" value="1"/>
</dbReference>
<dbReference type="Pfam" id="PF01485">
    <property type="entry name" value="IBR"/>
    <property type="match status" value="1"/>
</dbReference>
<keyword evidence="15" id="KW-1133">Transmembrane helix</keyword>
<feature type="domain" description="RING-type" evidence="19">
    <location>
        <begin position="139"/>
        <end position="183"/>
    </location>
</feature>
<keyword evidence="16" id="KW-0472">Membrane</keyword>
<evidence type="ECO:0000256" key="10">
    <source>
        <dbReference type="ARBA" id="ARBA00022723"/>
    </source>
</evidence>
<evidence type="ECO:0000256" key="3">
    <source>
        <dbReference type="ARBA" id="ARBA00003976"/>
    </source>
</evidence>
<keyword evidence="9" id="KW-0812">Transmembrane</keyword>
<dbReference type="InterPro" id="IPR013083">
    <property type="entry name" value="Znf_RING/FYVE/PHD"/>
</dbReference>
<evidence type="ECO:0000256" key="17">
    <source>
        <dbReference type="PROSITE-ProRule" id="PRU00175"/>
    </source>
</evidence>
<dbReference type="Proteomes" id="UP000824469">
    <property type="component" value="Unassembled WGS sequence"/>
</dbReference>
<dbReference type="GO" id="GO:0031090">
    <property type="term" value="C:organelle membrane"/>
    <property type="evidence" value="ECO:0007669"/>
    <property type="project" value="UniProtKB-ARBA"/>
</dbReference>
<evidence type="ECO:0000256" key="18">
    <source>
        <dbReference type="SAM" id="MobiDB-lite"/>
    </source>
</evidence>
<evidence type="ECO:0000256" key="13">
    <source>
        <dbReference type="ARBA" id="ARBA00022786"/>
    </source>
</evidence>
<dbReference type="GO" id="GO:0005737">
    <property type="term" value="C:cytoplasm"/>
    <property type="evidence" value="ECO:0007669"/>
    <property type="project" value="UniProtKB-ARBA"/>
</dbReference>
<comment type="caution">
    <text evidence="21">The sequence shown here is derived from an EMBL/GenBank/DDBJ whole genome shotgun (WGS) entry which is preliminary data.</text>
</comment>
<evidence type="ECO:0000256" key="6">
    <source>
        <dbReference type="ARBA" id="ARBA00005884"/>
    </source>
</evidence>
<sequence length="315" mass="36043">MASASVVQNPHQYVFSSNDAELEEHLREAIAASNDEFAFRIQLEEVLRLCDFTLAYQLQLAEINAQGISIPFDSSPSSSSSEDEDDYVHVDYQFLPEDNNPQERVNSSGGSSRGKEVDSGLESRECRYEITRPVLVQSCGICFDHSLEEMFEGLNCFHRYCHPCMTRYIHSRIEDRRPQIYCPHESCGEPLTPQECAYFLPAEIFDAWSALNLEAQIADCDKVYCPFPDCSALLVKEDAEREMVNTECLFCHRMFCVKCKVPWHGDLDCSEFQNSLKTSEVDLQFSKLVENRKWQRCEKCKGVIELISGCNHMTC</sequence>
<dbReference type="Gene3D" id="1.20.120.1750">
    <property type="match status" value="1"/>
</dbReference>
<dbReference type="CDD" id="cd22582">
    <property type="entry name" value="BRcat_RBR_unk"/>
    <property type="match status" value="1"/>
</dbReference>
<comment type="pathway">
    <text evidence="5">Protein modification; protein ubiquitination.</text>
</comment>
<evidence type="ECO:0000256" key="14">
    <source>
        <dbReference type="ARBA" id="ARBA00022833"/>
    </source>
</evidence>
<evidence type="ECO:0000256" key="11">
    <source>
        <dbReference type="ARBA" id="ARBA00022737"/>
    </source>
</evidence>
<evidence type="ECO:0000313" key="22">
    <source>
        <dbReference type="Proteomes" id="UP000824469"/>
    </source>
</evidence>
<dbReference type="GO" id="GO:0016567">
    <property type="term" value="P:protein ubiquitination"/>
    <property type="evidence" value="ECO:0007669"/>
    <property type="project" value="InterPro"/>
</dbReference>
<dbReference type="EMBL" id="JAHRHJ020000002">
    <property type="protein sequence ID" value="KAH9326151.1"/>
    <property type="molecule type" value="Genomic_DNA"/>
</dbReference>
<dbReference type="InterPro" id="IPR031127">
    <property type="entry name" value="E3_UB_ligase_RBR"/>
</dbReference>
<name>A0AA38LJL4_TAXCH</name>
<dbReference type="PANTHER" id="PTHR11685">
    <property type="entry name" value="RBR FAMILY RING FINGER AND IBR DOMAIN-CONTAINING"/>
    <property type="match status" value="1"/>
</dbReference>
<evidence type="ECO:0000256" key="2">
    <source>
        <dbReference type="ARBA" id="ARBA00001947"/>
    </source>
</evidence>
<dbReference type="InterPro" id="IPR044066">
    <property type="entry name" value="TRIAD_supradom"/>
</dbReference>
<feature type="non-terminal residue" evidence="21">
    <location>
        <position position="1"/>
    </location>
</feature>
<evidence type="ECO:0000256" key="9">
    <source>
        <dbReference type="ARBA" id="ARBA00022692"/>
    </source>
</evidence>
<keyword evidence="22" id="KW-1185">Reference proteome</keyword>
<keyword evidence="11" id="KW-0677">Repeat</keyword>
<dbReference type="InterPro" id="IPR002867">
    <property type="entry name" value="IBR_dom"/>
</dbReference>
<reference evidence="21 22" key="1">
    <citation type="journal article" date="2021" name="Nat. Plants">
        <title>The Taxus genome provides insights into paclitaxel biosynthesis.</title>
        <authorList>
            <person name="Xiong X."/>
            <person name="Gou J."/>
            <person name="Liao Q."/>
            <person name="Li Y."/>
            <person name="Zhou Q."/>
            <person name="Bi G."/>
            <person name="Li C."/>
            <person name="Du R."/>
            <person name="Wang X."/>
            <person name="Sun T."/>
            <person name="Guo L."/>
            <person name="Liang H."/>
            <person name="Lu P."/>
            <person name="Wu Y."/>
            <person name="Zhang Z."/>
            <person name="Ro D.K."/>
            <person name="Shang Y."/>
            <person name="Huang S."/>
            <person name="Yan J."/>
        </authorList>
    </citation>
    <scope>NUCLEOTIDE SEQUENCE [LARGE SCALE GENOMIC DNA]</scope>
    <source>
        <strain evidence="21">Ta-2019</strain>
    </source>
</reference>
<dbReference type="PROSITE" id="PS00518">
    <property type="entry name" value="ZF_RING_1"/>
    <property type="match status" value="1"/>
</dbReference>
<gene>
    <name evidence="21" type="ORF">KI387_006329</name>
</gene>
<evidence type="ECO:0000256" key="4">
    <source>
        <dbReference type="ARBA" id="ARBA00004167"/>
    </source>
</evidence>
<dbReference type="EC" id="2.3.2.31" evidence="7"/>
<dbReference type="Gene3D" id="2.20.25.20">
    <property type="match status" value="1"/>
</dbReference>
<dbReference type="Gene3D" id="3.30.40.10">
    <property type="entry name" value="Zinc/RING finger domain, C3HC4 (zinc finger)"/>
    <property type="match status" value="1"/>
</dbReference>
<keyword evidence="12 17" id="KW-0863">Zinc-finger</keyword>
<comment type="function">
    <text evidence="3">Might act as an E3 ubiquitin-protein ligase, or as part of E3 complex, which accepts ubiquitin from specific E2 ubiquitin-conjugating enzymes and then transfers it to substrates.</text>
</comment>
<dbReference type="GO" id="GO:0061630">
    <property type="term" value="F:ubiquitin protein ligase activity"/>
    <property type="evidence" value="ECO:0007669"/>
    <property type="project" value="UniProtKB-EC"/>
</dbReference>
<evidence type="ECO:0000256" key="7">
    <source>
        <dbReference type="ARBA" id="ARBA00012251"/>
    </source>
</evidence>
<dbReference type="SMART" id="SM00647">
    <property type="entry name" value="IBR"/>
    <property type="match status" value="1"/>
</dbReference>
<keyword evidence="8" id="KW-0808">Transferase</keyword>
<organism evidence="21 22">
    <name type="scientific">Taxus chinensis</name>
    <name type="common">Chinese yew</name>
    <name type="synonym">Taxus wallichiana var. chinensis</name>
    <dbReference type="NCBI Taxonomy" id="29808"/>
    <lineage>
        <taxon>Eukaryota</taxon>
        <taxon>Viridiplantae</taxon>
        <taxon>Streptophyta</taxon>
        <taxon>Embryophyta</taxon>
        <taxon>Tracheophyta</taxon>
        <taxon>Spermatophyta</taxon>
        <taxon>Pinopsida</taxon>
        <taxon>Pinidae</taxon>
        <taxon>Conifers II</taxon>
        <taxon>Cupressales</taxon>
        <taxon>Taxaceae</taxon>
        <taxon>Taxus</taxon>
    </lineage>
</organism>
<evidence type="ECO:0000256" key="12">
    <source>
        <dbReference type="ARBA" id="ARBA00022771"/>
    </source>
</evidence>
<accession>A0AA38LJL4</accession>
<comment type="subcellular location">
    <subcellularLocation>
        <location evidence="4">Membrane</location>
        <topology evidence="4">Single-pass membrane protein</topology>
    </subcellularLocation>
</comment>
<dbReference type="OMA" id="HESCGEP"/>
<dbReference type="PROSITE" id="PS51873">
    <property type="entry name" value="TRIAD"/>
    <property type="match status" value="1"/>
</dbReference>
<keyword evidence="13" id="KW-0833">Ubl conjugation pathway</keyword>
<evidence type="ECO:0000313" key="21">
    <source>
        <dbReference type="EMBL" id="KAH9326151.1"/>
    </source>
</evidence>
<evidence type="ECO:0000256" key="5">
    <source>
        <dbReference type="ARBA" id="ARBA00004906"/>
    </source>
</evidence>
<evidence type="ECO:0000259" key="19">
    <source>
        <dbReference type="PROSITE" id="PS50089"/>
    </source>
</evidence>
<dbReference type="InterPro" id="IPR017907">
    <property type="entry name" value="Znf_RING_CS"/>
</dbReference>
<evidence type="ECO:0000259" key="20">
    <source>
        <dbReference type="PROSITE" id="PS51873"/>
    </source>
</evidence>
<evidence type="ECO:0000256" key="15">
    <source>
        <dbReference type="ARBA" id="ARBA00022989"/>
    </source>
</evidence>
<dbReference type="GO" id="GO:0008270">
    <property type="term" value="F:zinc ion binding"/>
    <property type="evidence" value="ECO:0007669"/>
    <property type="project" value="UniProtKB-KW"/>
</dbReference>
<keyword evidence="10" id="KW-0479">Metal-binding</keyword>
<comment type="cofactor">
    <cofactor evidence="2">
        <name>Zn(2+)</name>
        <dbReference type="ChEBI" id="CHEBI:29105"/>
    </cofactor>
</comment>
<dbReference type="FunFam" id="3.30.40.10:FF:000051">
    <property type="entry name" value="RBR-type E3 ubiquitin transferase"/>
    <property type="match status" value="1"/>
</dbReference>
<keyword evidence="14" id="KW-0862">Zinc</keyword>
<dbReference type="SUPFAM" id="SSF57850">
    <property type="entry name" value="RING/U-box"/>
    <property type="match status" value="3"/>
</dbReference>
<comment type="catalytic activity">
    <reaction evidence="1">
        <text>[E2 ubiquitin-conjugating enzyme]-S-ubiquitinyl-L-cysteine + [acceptor protein]-L-lysine = [E2 ubiquitin-conjugating enzyme]-L-cysteine + [acceptor protein]-N(6)-ubiquitinyl-L-lysine.</text>
        <dbReference type="EC" id="2.3.2.31"/>
    </reaction>
</comment>
<proteinExistence type="inferred from homology"/>
<protein>
    <recommendedName>
        <fullName evidence="7">RBR-type E3 ubiquitin transferase</fullName>
        <ecNumber evidence="7">2.3.2.31</ecNumber>
    </recommendedName>
</protein>
<evidence type="ECO:0000256" key="1">
    <source>
        <dbReference type="ARBA" id="ARBA00001798"/>
    </source>
</evidence>
<dbReference type="InterPro" id="IPR001841">
    <property type="entry name" value="Znf_RING"/>
</dbReference>
<dbReference type="AlphaFoldDB" id="A0AA38LJL4"/>